<comment type="caution">
    <text evidence="6">The sequence shown here is derived from an EMBL/GenBank/DDBJ whole genome shotgun (WGS) entry which is preliminary data.</text>
</comment>
<feature type="domain" description="Glycosyl transferase family 4" evidence="5">
    <location>
        <begin position="24"/>
        <end position="191"/>
    </location>
</feature>
<dbReference type="SUPFAM" id="SSF53756">
    <property type="entry name" value="UDP-Glycosyltransferase/glycogen phosphorylase"/>
    <property type="match status" value="1"/>
</dbReference>
<dbReference type="OrthoDB" id="9793726at2"/>
<dbReference type="InterPro" id="IPR022623">
    <property type="entry name" value="Glyco_trans_4"/>
</dbReference>
<keyword evidence="2" id="KW-0328">Glycosyltransferase</keyword>
<dbReference type="InterPro" id="IPR001296">
    <property type="entry name" value="Glyco_trans_1"/>
</dbReference>
<gene>
    <name evidence="6" type="ORF">FQV27_04110</name>
</gene>
<keyword evidence="3 6" id="KW-0808">Transferase</keyword>
<dbReference type="AlphaFoldDB" id="A0A5C6S862"/>
<keyword evidence="7" id="KW-1185">Reference proteome</keyword>
<proteinExistence type="inferred from homology"/>
<dbReference type="Proteomes" id="UP000321562">
    <property type="component" value="Unassembled WGS sequence"/>
</dbReference>
<evidence type="ECO:0000313" key="6">
    <source>
        <dbReference type="EMBL" id="TXB71039.1"/>
    </source>
</evidence>
<name>A0A5C6S862_9RHOB</name>
<dbReference type="Pfam" id="PF12000">
    <property type="entry name" value="Glyco_trans_4_3"/>
    <property type="match status" value="1"/>
</dbReference>
<comment type="similarity">
    <text evidence="1">Belongs to the glycosyltransferase group 1 family. Glycosyltransferase 4 subfamily.</text>
</comment>
<evidence type="ECO:0000256" key="1">
    <source>
        <dbReference type="ARBA" id="ARBA00009481"/>
    </source>
</evidence>
<feature type="domain" description="Glycosyl transferase family 1" evidence="4">
    <location>
        <begin position="211"/>
        <end position="381"/>
    </location>
</feature>
<dbReference type="GO" id="GO:0016757">
    <property type="term" value="F:glycosyltransferase activity"/>
    <property type="evidence" value="ECO:0007669"/>
    <property type="project" value="UniProtKB-KW"/>
</dbReference>
<dbReference type="CDD" id="cd03818">
    <property type="entry name" value="GT4_ExpC-like"/>
    <property type="match status" value="1"/>
</dbReference>
<organism evidence="6 7">
    <name type="scientific">Paracoccus aurantiacus</name>
    <dbReference type="NCBI Taxonomy" id="2599412"/>
    <lineage>
        <taxon>Bacteria</taxon>
        <taxon>Pseudomonadati</taxon>
        <taxon>Pseudomonadota</taxon>
        <taxon>Alphaproteobacteria</taxon>
        <taxon>Rhodobacterales</taxon>
        <taxon>Paracoccaceae</taxon>
        <taxon>Paracoccus</taxon>
    </lineage>
</organism>
<evidence type="ECO:0000259" key="5">
    <source>
        <dbReference type="Pfam" id="PF12000"/>
    </source>
</evidence>
<dbReference type="Gene3D" id="3.40.50.2000">
    <property type="entry name" value="Glycogen Phosphorylase B"/>
    <property type="match status" value="2"/>
</dbReference>
<dbReference type="PANTHER" id="PTHR12526">
    <property type="entry name" value="GLYCOSYLTRANSFERASE"/>
    <property type="match status" value="1"/>
</dbReference>
<evidence type="ECO:0000256" key="3">
    <source>
        <dbReference type="ARBA" id="ARBA00022679"/>
    </source>
</evidence>
<dbReference type="RefSeq" id="WP_147096521.1">
    <property type="nucleotide sequence ID" value="NZ_JBHUFH010000002.1"/>
</dbReference>
<evidence type="ECO:0000313" key="7">
    <source>
        <dbReference type="Proteomes" id="UP000321562"/>
    </source>
</evidence>
<sequence>MKILFVHQNFPGQFPHLAPALQARGHEVVAMTDQKNERPSPVRVVRYKTPEDQTCSQPFATPYANHVERGYMAARGARALRDRHGYTPDVIIGHSGWGETLFLKEIWPDAKLLVYAELLYRTRGQDVGFDPEMTPDIDMSRFSTTARNAHLAMGILQCDAALAPTRYQADSFPPELRQKITVIHDGIDTDVMRPDPQASVTLPGGLRLKAGDEVLSYVSRSLEPYRGFHVFMRALPKVLAARPDAHVVLIGGDGVSYGGKPKDAESWKAKMLAEVGDGLDLSRVHFLGRIPYRDYRRVIQIARVHCYLTYPFVLSWSLTEAMAAGAYIVASDTAPVRELIVDGRNGRLVPFFDTAALSDALIGGLAQRDDKAEAMRHAARQTILDGYDLRQHSLPRLIDWVESFAPPSDRVNRAGTAAASAISAEG</sequence>
<protein>
    <submittedName>
        <fullName evidence="6">Glycosyltransferase</fullName>
    </submittedName>
</protein>
<reference evidence="6 7" key="1">
    <citation type="submission" date="2019-08" db="EMBL/GenBank/DDBJ databases">
        <authorList>
            <person name="Ye J."/>
        </authorList>
    </citation>
    <scope>NUCLEOTIDE SEQUENCE [LARGE SCALE GENOMIC DNA]</scope>
    <source>
        <strain evidence="6 7">TK008</strain>
    </source>
</reference>
<accession>A0A5C6S862</accession>
<evidence type="ECO:0000259" key="4">
    <source>
        <dbReference type="Pfam" id="PF00534"/>
    </source>
</evidence>
<dbReference type="PANTHER" id="PTHR12526:SF640">
    <property type="entry name" value="COLANIC ACID BIOSYNTHESIS GLYCOSYLTRANSFERASE WCAL-RELATED"/>
    <property type="match status" value="1"/>
</dbReference>
<evidence type="ECO:0000256" key="2">
    <source>
        <dbReference type="ARBA" id="ARBA00022676"/>
    </source>
</evidence>
<dbReference type="EMBL" id="VOPL01000001">
    <property type="protein sequence ID" value="TXB71039.1"/>
    <property type="molecule type" value="Genomic_DNA"/>
</dbReference>
<dbReference type="Pfam" id="PF00534">
    <property type="entry name" value="Glycos_transf_1"/>
    <property type="match status" value="1"/>
</dbReference>